<dbReference type="InterPro" id="IPR003593">
    <property type="entry name" value="AAA+_ATPase"/>
</dbReference>
<dbReference type="SMART" id="SM00382">
    <property type="entry name" value="AAA"/>
    <property type="match status" value="1"/>
</dbReference>
<evidence type="ECO:0000259" key="4">
    <source>
        <dbReference type="PROSITE" id="PS50893"/>
    </source>
</evidence>
<evidence type="ECO:0000256" key="2">
    <source>
        <dbReference type="ARBA" id="ARBA00022741"/>
    </source>
</evidence>
<dbReference type="InterPro" id="IPR003439">
    <property type="entry name" value="ABC_transporter-like_ATP-bd"/>
</dbReference>
<organism evidence="5 6">
    <name type="scientific">Blautia aquisgranensis</name>
    <dbReference type="NCBI Taxonomy" id="3133153"/>
    <lineage>
        <taxon>Bacteria</taxon>
        <taxon>Bacillati</taxon>
        <taxon>Bacillota</taxon>
        <taxon>Clostridia</taxon>
        <taxon>Lachnospirales</taxon>
        <taxon>Lachnospiraceae</taxon>
        <taxon>Blautia</taxon>
    </lineage>
</organism>
<keyword evidence="6" id="KW-1185">Reference proteome</keyword>
<dbReference type="InterPro" id="IPR027417">
    <property type="entry name" value="P-loop_NTPase"/>
</dbReference>
<name>A0ABV1BCA4_9FIRM</name>
<keyword evidence="3 5" id="KW-0067">ATP-binding</keyword>
<evidence type="ECO:0000313" key="6">
    <source>
        <dbReference type="Proteomes" id="UP001473063"/>
    </source>
</evidence>
<sequence length="283" mass="31557">MLAELTEVRKQYGDFFMNCTMCLEEGRVTGLIGKNGAGKSTAFKALLGLIHIDGGTVRVMGQNGVPLNVQQKGQIGVALSDSTFSGYLTVKQVIHIMEKMYPGFERERFIAECHKTAVPLDKKIKEFSTGTRAKLKVLLALSYGARMLILDEPTAGLDVVAREQILDLLREYMEQEGRGILISSHISSDLEGLCDDVYLIHEGKILLHEDMDVILDSYGLLKMNPDSFGKLDKSYILRTVKEAWGYSCLTNEKQFYVENYPELVVEKGSVDEIVSMISKGEDL</sequence>
<accession>A0ABV1BCA4</accession>
<proteinExistence type="predicted"/>
<evidence type="ECO:0000313" key="5">
    <source>
        <dbReference type="EMBL" id="MEQ2369400.1"/>
    </source>
</evidence>
<keyword evidence="2" id="KW-0547">Nucleotide-binding</keyword>
<evidence type="ECO:0000256" key="1">
    <source>
        <dbReference type="ARBA" id="ARBA00022448"/>
    </source>
</evidence>
<dbReference type="EMBL" id="JBBMEJ010000001">
    <property type="protein sequence ID" value="MEQ2369400.1"/>
    <property type="molecule type" value="Genomic_DNA"/>
</dbReference>
<dbReference type="RefSeq" id="WP_349055733.1">
    <property type="nucleotide sequence ID" value="NZ_JBBMEJ010000001.1"/>
</dbReference>
<dbReference type="PANTHER" id="PTHR42939">
    <property type="entry name" value="ABC TRANSPORTER ATP-BINDING PROTEIN ALBC-RELATED"/>
    <property type="match status" value="1"/>
</dbReference>
<dbReference type="Proteomes" id="UP001473063">
    <property type="component" value="Unassembled WGS sequence"/>
</dbReference>
<dbReference type="Pfam" id="PF00005">
    <property type="entry name" value="ABC_tran"/>
    <property type="match status" value="1"/>
</dbReference>
<protein>
    <submittedName>
        <fullName evidence="5">ABC transporter ATP-binding protein</fullName>
    </submittedName>
</protein>
<evidence type="ECO:0000256" key="3">
    <source>
        <dbReference type="ARBA" id="ARBA00022840"/>
    </source>
</evidence>
<dbReference type="InterPro" id="IPR051782">
    <property type="entry name" value="ABC_Transporter_VariousFunc"/>
</dbReference>
<dbReference type="CDD" id="cd03230">
    <property type="entry name" value="ABC_DR_subfamily_A"/>
    <property type="match status" value="1"/>
</dbReference>
<dbReference type="PROSITE" id="PS50893">
    <property type="entry name" value="ABC_TRANSPORTER_2"/>
    <property type="match status" value="1"/>
</dbReference>
<feature type="domain" description="ABC transporter" evidence="4">
    <location>
        <begin position="3"/>
        <end position="227"/>
    </location>
</feature>
<reference evidence="5 6" key="1">
    <citation type="submission" date="2024-03" db="EMBL/GenBank/DDBJ databases">
        <title>Human intestinal bacterial collection.</title>
        <authorList>
            <person name="Pauvert C."/>
            <person name="Hitch T.C.A."/>
            <person name="Clavel T."/>
        </authorList>
    </citation>
    <scope>NUCLEOTIDE SEQUENCE [LARGE SCALE GENOMIC DNA]</scope>
    <source>
        <strain evidence="5 6">CLA-JM-H16</strain>
    </source>
</reference>
<comment type="caution">
    <text evidence="5">The sequence shown here is derived from an EMBL/GenBank/DDBJ whole genome shotgun (WGS) entry which is preliminary data.</text>
</comment>
<dbReference type="GO" id="GO:0005524">
    <property type="term" value="F:ATP binding"/>
    <property type="evidence" value="ECO:0007669"/>
    <property type="project" value="UniProtKB-KW"/>
</dbReference>
<dbReference type="SUPFAM" id="SSF52540">
    <property type="entry name" value="P-loop containing nucleoside triphosphate hydrolases"/>
    <property type="match status" value="1"/>
</dbReference>
<dbReference type="Gene3D" id="3.40.50.300">
    <property type="entry name" value="P-loop containing nucleotide triphosphate hydrolases"/>
    <property type="match status" value="1"/>
</dbReference>
<keyword evidence="1" id="KW-0813">Transport</keyword>
<dbReference type="PANTHER" id="PTHR42939:SF3">
    <property type="entry name" value="ABC TRANSPORTER ATP-BINDING COMPONENT"/>
    <property type="match status" value="1"/>
</dbReference>
<gene>
    <name evidence="5" type="ORF">WMO28_00310</name>
</gene>